<proteinExistence type="predicted"/>
<dbReference type="Pfam" id="PF12796">
    <property type="entry name" value="Ank_2"/>
    <property type="match status" value="1"/>
</dbReference>
<feature type="repeat" description="ANK" evidence="3">
    <location>
        <begin position="90"/>
        <end position="122"/>
    </location>
</feature>
<dbReference type="EMBL" id="DSAY01000160">
    <property type="protein sequence ID" value="HDP15821.1"/>
    <property type="molecule type" value="Genomic_DNA"/>
</dbReference>
<sequence length="527" mass="59382">MATTQSPITGSCIGCPLYIKSRNYCLKLKTYVQNPYNPPCLYIKNYPQPINKKQQEKLNKALLEAVKKGNLSKVQELVQEGAHVNFKTRSGDTPLHVAASKGHLEIFDFLLKNGADPTILNKKKKTPIDVACEKRRTKILEYIKSQLGEDVNQTKICNKFILASLTSLRKGLLLRLLANILLISITSIAFILLVSIAEFAHNGYQPSTVLPFFFISIPLAILALIAVLLPLVSLAYLSEYAVNLARWNNKFALHAKVLNSSFLFILLSNILVPIYLILSYVFMFIIYILILHILVGVIAIIAFWVFFATSLIRLSSIIQVPRIKLPAILLAITSLLGSPYTSSSIFLSIYLLSLPQNIAFSILQTEREIPLIVLLPLYSFTTIIDLVSSVYLYRVIGKARENLTNEAKKLEEVPAVLKKKFQVQVSTLSALPSSQQLTPQIDKLQNNMNRNSQPAFQDINKSFSASSPGASKVYELASELKKYQEYLAKLDGLHEKRMVREEVYTRLREQYVKKIQELQEKISKLTS</sequence>
<evidence type="ECO:0000256" key="3">
    <source>
        <dbReference type="PROSITE-ProRule" id="PRU00023"/>
    </source>
</evidence>
<evidence type="ECO:0000256" key="2">
    <source>
        <dbReference type="ARBA" id="ARBA00023043"/>
    </source>
</evidence>
<evidence type="ECO:0000313" key="5">
    <source>
        <dbReference type="EMBL" id="HDP15821.1"/>
    </source>
</evidence>
<comment type="caution">
    <text evidence="5">The sequence shown here is derived from an EMBL/GenBank/DDBJ whole genome shotgun (WGS) entry which is preliminary data.</text>
</comment>
<dbReference type="InterPro" id="IPR002110">
    <property type="entry name" value="Ankyrin_rpt"/>
</dbReference>
<evidence type="ECO:0000256" key="4">
    <source>
        <dbReference type="SAM" id="Phobius"/>
    </source>
</evidence>
<organism evidence="5">
    <name type="scientific">Thermofilum adornatum</name>
    <dbReference type="NCBI Taxonomy" id="1365176"/>
    <lineage>
        <taxon>Archaea</taxon>
        <taxon>Thermoproteota</taxon>
        <taxon>Thermoprotei</taxon>
        <taxon>Thermofilales</taxon>
        <taxon>Thermofilaceae</taxon>
        <taxon>Thermofilum</taxon>
    </lineage>
</organism>
<gene>
    <name evidence="5" type="ORF">ENN26_08645</name>
</gene>
<dbReference type="InterPro" id="IPR036770">
    <property type="entry name" value="Ankyrin_rpt-contain_sf"/>
</dbReference>
<dbReference type="SMART" id="SM00248">
    <property type="entry name" value="ANK"/>
    <property type="match status" value="3"/>
</dbReference>
<protein>
    <submittedName>
        <fullName evidence="5">Uncharacterized protein</fullName>
    </submittedName>
</protein>
<dbReference type="PROSITE" id="PS50297">
    <property type="entry name" value="ANK_REP_REGION"/>
    <property type="match status" value="1"/>
</dbReference>
<keyword evidence="2 3" id="KW-0040">ANK repeat</keyword>
<keyword evidence="4" id="KW-0812">Transmembrane</keyword>
<accession>A0A7C1CEZ6</accession>
<feature type="transmembrane region" description="Helical" evidence="4">
    <location>
        <begin position="284"/>
        <end position="307"/>
    </location>
</feature>
<dbReference type="SUPFAM" id="SSF48403">
    <property type="entry name" value="Ankyrin repeat"/>
    <property type="match status" value="1"/>
</dbReference>
<keyword evidence="4" id="KW-0472">Membrane</keyword>
<feature type="transmembrane region" description="Helical" evidence="4">
    <location>
        <begin position="176"/>
        <end position="197"/>
    </location>
</feature>
<feature type="transmembrane region" description="Helical" evidence="4">
    <location>
        <begin position="257"/>
        <end position="278"/>
    </location>
</feature>
<feature type="transmembrane region" description="Helical" evidence="4">
    <location>
        <begin position="328"/>
        <end position="351"/>
    </location>
</feature>
<feature type="transmembrane region" description="Helical" evidence="4">
    <location>
        <begin position="371"/>
        <end position="393"/>
    </location>
</feature>
<keyword evidence="1" id="KW-0677">Repeat</keyword>
<evidence type="ECO:0000256" key="1">
    <source>
        <dbReference type="ARBA" id="ARBA00022737"/>
    </source>
</evidence>
<dbReference type="Gene3D" id="1.25.40.20">
    <property type="entry name" value="Ankyrin repeat-containing domain"/>
    <property type="match status" value="1"/>
</dbReference>
<dbReference type="PROSITE" id="PS50088">
    <property type="entry name" value="ANK_REPEAT"/>
    <property type="match status" value="1"/>
</dbReference>
<name>A0A7C1CEZ6_9CREN</name>
<keyword evidence="4" id="KW-1133">Transmembrane helix</keyword>
<feature type="transmembrane region" description="Helical" evidence="4">
    <location>
        <begin position="209"/>
        <end position="237"/>
    </location>
</feature>
<dbReference type="AlphaFoldDB" id="A0A7C1CEZ6"/>
<reference evidence="5" key="1">
    <citation type="journal article" date="2020" name="mSystems">
        <title>Genome- and Community-Level Interaction Insights into Carbon Utilization and Element Cycling Functions of Hydrothermarchaeota in Hydrothermal Sediment.</title>
        <authorList>
            <person name="Zhou Z."/>
            <person name="Liu Y."/>
            <person name="Xu W."/>
            <person name="Pan J."/>
            <person name="Luo Z.H."/>
            <person name="Li M."/>
        </authorList>
    </citation>
    <scope>NUCLEOTIDE SEQUENCE [LARGE SCALE GENOMIC DNA]</scope>
    <source>
        <strain evidence="5">SpSt-116</strain>
    </source>
</reference>
<dbReference type="PANTHER" id="PTHR24171">
    <property type="entry name" value="ANKYRIN REPEAT DOMAIN-CONTAINING PROTEIN 39-RELATED"/>
    <property type="match status" value="1"/>
</dbReference>